<evidence type="ECO:0000256" key="1">
    <source>
        <dbReference type="SAM" id="MobiDB-lite"/>
    </source>
</evidence>
<dbReference type="Proteomes" id="UP000596661">
    <property type="component" value="Chromosome 3"/>
</dbReference>
<evidence type="ECO:0000313" key="3">
    <source>
        <dbReference type="Proteomes" id="UP000596661"/>
    </source>
</evidence>
<protein>
    <submittedName>
        <fullName evidence="2">Uncharacterized protein</fullName>
    </submittedName>
</protein>
<dbReference type="PANTHER" id="PTHR34666:SF1">
    <property type="entry name" value="OS02G0554800 PROTEIN"/>
    <property type="match status" value="1"/>
</dbReference>
<sequence>MAVTEDFSFPTLLATTTTKNQDNDEESNKNDNKRSASNNQNSPFVLSSSSPSLWRISSLVYPDDEIPDEQEPNSSNGTFVSMKSHSDTEPDLDSEDRMDSLWEDFNENEIVTVRPLQRVSSLDSRESNKRKMIGSSRYITYYPSRSDDIIFDVYDHRTAGNGGSEDQVLKMVKENISNNNCSSSCSSSSISIRTKLTRHRKKNSMAVLLRAFRKIFVIQNMGKNNKKKK</sequence>
<evidence type="ECO:0000313" key="2">
    <source>
        <dbReference type="EnsemblPlants" id="cds.novel_model_3926_5bd9a17a"/>
    </source>
</evidence>
<dbReference type="PANTHER" id="PTHR34666">
    <property type="entry name" value="EXPRESSED PROTEIN"/>
    <property type="match status" value="1"/>
</dbReference>
<proteinExistence type="predicted"/>
<dbReference type="Gramene" id="novel_model_3926_5bd9a17a">
    <property type="protein sequence ID" value="cds.novel_model_3926_5bd9a17a"/>
    <property type="gene ID" value="novel_gene_2116_5bd9a17a"/>
</dbReference>
<accession>A0A803R1E5</accession>
<feature type="region of interest" description="Disordered" evidence="1">
    <location>
        <begin position="1"/>
        <end position="50"/>
    </location>
</feature>
<reference evidence="2" key="2">
    <citation type="submission" date="2021-03" db="UniProtKB">
        <authorList>
            <consortium name="EnsemblPlants"/>
        </authorList>
    </citation>
    <scope>IDENTIFICATION</scope>
</reference>
<keyword evidence="3" id="KW-1185">Reference proteome</keyword>
<dbReference type="AlphaFoldDB" id="A0A803R1E5"/>
<dbReference type="EnsemblPlants" id="novel_model_3926_5bd9a17a">
    <property type="protein sequence ID" value="cds.novel_model_3926_5bd9a17a"/>
    <property type="gene ID" value="novel_gene_2116_5bd9a17a"/>
</dbReference>
<feature type="region of interest" description="Disordered" evidence="1">
    <location>
        <begin position="63"/>
        <end position="95"/>
    </location>
</feature>
<organism evidence="2 3">
    <name type="scientific">Cannabis sativa</name>
    <name type="common">Hemp</name>
    <name type="synonym">Marijuana</name>
    <dbReference type="NCBI Taxonomy" id="3483"/>
    <lineage>
        <taxon>Eukaryota</taxon>
        <taxon>Viridiplantae</taxon>
        <taxon>Streptophyta</taxon>
        <taxon>Embryophyta</taxon>
        <taxon>Tracheophyta</taxon>
        <taxon>Spermatophyta</taxon>
        <taxon>Magnoliopsida</taxon>
        <taxon>eudicotyledons</taxon>
        <taxon>Gunneridae</taxon>
        <taxon>Pentapetalae</taxon>
        <taxon>rosids</taxon>
        <taxon>fabids</taxon>
        <taxon>Rosales</taxon>
        <taxon>Cannabaceae</taxon>
        <taxon>Cannabis</taxon>
    </lineage>
</organism>
<reference evidence="2" key="1">
    <citation type="submission" date="2018-11" db="EMBL/GenBank/DDBJ databases">
        <authorList>
            <person name="Grassa J C."/>
        </authorList>
    </citation>
    <scope>NUCLEOTIDE SEQUENCE [LARGE SCALE GENOMIC DNA]</scope>
</reference>
<feature type="compositionally biased region" description="Polar residues" evidence="1">
    <location>
        <begin position="72"/>
        <end position="83"/>
    </location>
</feature>
<dbReference type="EMBL" id="UZAU01000353">
    <property type="status" value="NOT_ANNOTATED_CDS"/>
    <property type="molecule type" value="Genomic_DNA"/>
</dbReference>
<name>A0A803R1E5_CANSA</name>
<feature type="compositionally biased region" description="Polar residues" evidence="1">
    <location>
        <begin position="35"/>
        <end position="45"/>
    </location>
</feature>